<protein>
    <recommendedName>
        <fullName evidence="4">Peptidoglycan binding-like domain-containing protein</fullName>
    </recommendedName>
</protein>
<comment type="caution">
    <text evidence="2">The sequence shown here is derived from an EMBL/GenBank/DDBJ whole genome shotgun (WGS) entry which is preliminary data.</text>
</comment>
<dbReference type="EMBL" id="JAOTEM010000005">
    <property type="protein sequence ID" value="MCU7619027.1"/>
    <property type="molecule type" value="Genomic_DNA"/>
</dbReference>
<dbReference type="Gene3D" id="1.10.530.10">
    <property type="match status" value="1"/>
</dbReference>
<evidence type="ECO:0008006" key="4">
    <source>
        <dbReference type="Google" id="ProtNLM"/>
    </source>
</evidence>
<evidence type="ECO:0000313" key="2">
    <source>
        <dbReference type="EMBL" id="MCU7619027.1"/>
    </source>
</evidence>
<evidence type="ECO:0000313" key="3">
    <source>
        <dbReference type="Proteomes" id="UP001208649"/>
    </source>
</evidence>
<sequence>MSKKGVSKISGNSSPKIGEATTYTVTDWYPATPQNQRNVGGVTWELFKKRSNGRFTTTNIKKTGSGTFTFGEVAQRNTYRLEAYLYESEGDGSSTIDITPQPVAIPRINKVELQYVDDSPGTVFSYREKMRARAQCVNLSGQKLKFSLWEDDAVGDGHNAKNLLIETKEATVDRTGVATAEFMLTRALLQKAMQGETDPKQLEFYVTVEYFQDRKHATDNVNVNNPSHVPATAPQTRPQQPASNPAPSQPAQANQQPTSNVPPRAANSPAADKPQSQKEEKGIVDRVTDWWNKLELWDWAESPGTIKPTQPPTQQSSDGKAVSVVNGSSVKVQNCGEKYCIKRGDKSELIREINIRLAGFGGNVPTDEFTERTEKMIKQFQKDYMKVPENGKVCGNVLRAIDEFQAKFSIDFSEVQCKCKKCTGFGDGSNKGVYLKGNAEAHHRYEYPGIHRSLLSSMRSVKFYLAKDGRYSFNKVSSGYRCRFHAEYLKKPTTNHMGKALDLHFNDKKGRTRILSDIETIRKDIFNKYLGAKWDWKEGNIFNLESTRVGATTWVHYDVREFDSIYLEDKFFAKDVSKLNGKSMVLLAMELGFTNTCSCMGGGSAKSTEKDTTKKDNKYKWSHSEFGNLIAMRESSNDYNKCNKTKGGLKVVNDVKVVEHTIAEIQKKQEDRDVFAVGRYQLIPNTLNAAVTSISLDTSKKLDEEMQDKIFDEYLIKVKRPKIIAYLEGEGTVEDAMYSSAQEWASIGVEKGKRISDKVTKDKKGKVISREVRYAEGGESYYAGDGLNNAHITPEQIKNALINSKDANK</sequence>
<name>A0ABT2WA07_9FLAO</name>
<accession>A0ABT2WA07</accession>
<reference evidence="3" key="1">
    <citation type="submission" date="2023-07" db="EMBL/GenBank/DDBJ databases">
        <title>Chryseobacterium sp. strain PBS4-4 Genome sequencing and assembly.</title>
        <authorList>
            <person name="Jung Y."/>
        </authorList>
    </citation>
    <scope>NUCLEOTIDE SEQUENCE [LARGE SCALE GENOMIC DNA]</scope>
    <source>
        <strain evidence="3">PBS4-4</strain>
    </source>
</reference>
<keyword evidence="3" id="KW-1185">Reference proteome</keyword>
<dbReference type="Proteomes" id="UP001208649">
    <property type="component" value="Unassembled WGS sequence"/>
</dbReference>
<feature type="region of interest" description="Disordered" evidence="1">
    <location>
        <begin position="217"/>
        <end position="282"/>
    </location>
</feature>
<gene>
    <name evidence="2" type="ORF">NZ698_17755</name>
</gene>
<organism evidence="2 3">
    <name type="scientific">Chryseobacterium edaphi</name>
    <dbReference type="NCBI Taxonomy" id="2976532"/>
    <lineage>
        <taxon>Bacteria</taxon>
        <taxon>Pseudomonadati</taxon>
        <taxon>Bacteroidota</taxon>
        <taxon>Flavobacteriia</taxon>
        <taxon>Flavobacteriales</taxon>
        <taxon>Weeksellaceae</taxon>
        <taxon>Chryseobacterium group</taxon>
        <taxon>Chryseobacterium</taxon>
    </lineage>
</organism>
<feature type="compositionally biased region" description="Low complexity" evidence="1">
    <location>
        <begin position="230"/>
        <end position="257"/>
    </location>
</feature>
<evidence type="ECO:0000256" key="1">
    <source>
        <dbReference type="SAM" id="MobiDB-lite"/>
    </source>
</evidence>
<proteinExistence type="predicted"/>
<dbReference type="RefSeq" id="WP_263004587.1">
    <property type="nucleotide sequence ID" value="NZ_JAOTEM010000005.1"/>
</dbReference>